<reference evidence="2 3" key="1">
    <citation type="journal article" date="2016" name="Mol. Biol. Evol.">
        <title>Comparative Genomics of Early-Diverging Mushroom-Forming Fungi Provides Insights into the Origins of Lignocellulose Decay Capabilities.</title>
        <authorList>
            <person name="Nagy L.G."/>
            <person name="Riley R."/>
            <person name="Tritt A."/>
            <person name="Adam C."/>
            <person name="Daum C."/>
            <person name="Floudas D."/>
            <person name="Sun H."/>
            <person name="Yadav J.S."/>
            <person name="Pangilinan J."/>
            <person name="Larsson K.H."/>
            <person name="Matsuura K."/>
            <person name="Barry K."/>
            <person name="Labutti K."/>
            <person name="Kuo R."/>
            <person name="Ohm R.A."/>
            <person name="Bhattacharya S.S."/>
            <person name="Shirouzu T."/>
            <person name="Yoshinaga Y."/>
            <person name="Martin F.M."/>
            <person name="Grigoriev I.V."/>
            <person name="Hibbett D.S."/>
        </authorList>
    </citation>
    <scope>NUCLEOTIDE SEQUENCE [LARGE SCALE GENOMIC DNA]</scope>
    <source>
        <strain evidence="2 3">CBS 109695</strain>
    </source>
</reference>
<dbReference type="EMBL" id="KV417598">
    <property type="protein sequence ID" value="KZP16025.1"/>
    <property type="molecule type" value="Genomic_DNA"/>
</dbReference>
<accession>A0A166ER75</accession>
<dbReference type="Proteomes" id="UP000076532">
    <property type="component" value="Unassembled WGS sequence"/>
</dbReference>
<protein>
    <submittedName>
        <fullName evidence="2">Uncharacterized protein</fullName>
    </submittedName>
</protein>
<feature type="compositionally biased region" description="Low complexity" evidence="1">
    <location>
        <begin position="10"/>
        <end position="27"/>
    </location>
</feature>
<evidence type="ECO:0000313" key="3">
    <source>
        <dbReference type="Proteomes" id="UP000076532"/>
    </source>
</evidence>
<keyword evidence="3" id="KW-1185">Reference proteome</keyword>
<sequence length="71" mass="7682">IRNQHTQVIASSPRATPRSPSLPPSTLENGMSTVSAGAHNISDGVFRRMVLPGFQSLRISAPRMKYAIAFC</sequence>
<name>A0A166ER75_9AGAM</name>
<organism evidence="2 3">
    <name type="scientific">Athelia psychrophila</name>
    <dbReference type="NCBI Taxonomy" id="1759441"/>
    <lineage>
        <taxon>Eukaryota</taxon>
        <taxon>Fungi</taxon>
        <taxon>Dikarya</taxon>
        <taxon>Basidiomycota</taxon>
        <taxon>Agaricomycotina</taxon>
        <taxon>Agaricomycetes</taxon>
        <taxon>Agaricomycetidae</taxon>
        <taxon>Atheliales</taxon>
        <taxon>Atheliaceae</taxon>
        <taxon>Athelia</taxon>
    </lineage>
</organism>
<feature type="non-terminal residue" evidence="2">
    <location>
        <position position="1"/>
    </location>
</feature>
<proteinExistence type="predicted"/>
<feature type="region of interest" description="Disordered" evidence="1">
    <location>
        <begin position="1"/>
        <end position="34"/>
    </location>
</feature>
<dbReference type="AlphaFoldDB" id="A0A166ER75"/>
<gene>
    <name evidence="2" type="ORF">FIBSPDRAFT_866529</name>
</gene>
<evidence type="ECO:0000313" key="2">
    <source>
        <dbReference type="EMBL" id="KZP16025.1"/>
    </source>
</evidence>
<evidence type="ECO:0000256" key="1">
    <source>
        <dbReference type="SAM" id="MobiDB-lite"/>
    </source>
</evidence>